<dbReference type="Gene3D" id="2.20.25.80">
    <property type="entry name" value="WRKY domain"/>
    <property type="match status" value="1"/>
</dbReference>
<dbReference type="SUPFAM" id="SSF118290">
    <property type="entry name" value="WRKY DNA-binding domain"/>
    <property type="match status" value="1"/>
</dbReference>
<dbReference type="Pfam" id="PF03106">
    <property type="entry name" value="WRKY"/>
    <property type="match status" value="1"/>
</dbReference>
<comment type="similarity">
    <text evidence="7">Belongs to the WRKY group II-e family.</text>
</comment>
<proteinExistence type="inferred from homology"/>
<accession>A0A7I8KAI3</accession>
<keyword evidence="2" id="KW-0805">Transcription regulation</keyword>
<dbReference type="SMART" id="SM00774">
    <property type="entry name" value="WRKY"/>
    <property type="match status" value="1"/>
</dbReference>
<evidence type="ECO:0000256" key="2">
    <source>
        <dbReference type="ARBA" id="ARBA00023015"/>
    </source>
</evidence>
<keyword evidence="5" id="KW-0539">Nucleus</keyword>
<dbReference type="InterPro" id="IPR044810">
    <property type="entry name" value="WRKY_plant"/>
</dbReference>
<dbReference type="InterPro" id="IPR036576">
    <property type="entry name" value="WRKY_dom_sf"/>
</dbReference>
<evidence type="ECO:0000256" key="4">
    <source>
        <dbReference type="ARBA" id="ARBA00023163"/>
    </source>
</evidence>
<keyword evidence="4" id="KW-0804">Transcription</keyword>
<keyword evidence="3" id="KW-0238">DNA-binding</keyword>
<dbReference type="FunFam" id="2.20.25.80:FF:000005">
    <property type="entry name" value="probable WRKY transcription factor 14"/>
    <property type="match status" value="1"/>
</dbReference>
<name>A0A7I8KAI3_SPIIN</name>
<evidence type="ECO:0000313" key="10">
    <source>
        <dbReference type="EMBL" id="CAA7394108.1"/>
    </source>
</evidence>
<dbReference type="PROSITE" id="PS50811">
    <property type="entry name" value="WRKY"/>
    <property type="match status" value="1"/>
</dbReference>
<evidence type="ECO:0000256" key="6">
    <source>
        <dbReference type="ARBA" id="ARBA00059805"/>
    </source>
</evidence>
<feature type="region of interest" description="Disordered" evidence="8">
    <location>
        <begin position="30"/>
        <end position="55"/>
    </location>
</feature>
<evidence type="ECO:0000256" key="3">
    <source>
        <dbReference type="ARBA" id="ARBA00023125"/>
    </source>
</evidence>
<evidence type="ECO:0000259" key="9">
    <source>
        <dbReference type="PROSITE" id="PS50811"/>
    </source>
</evidence>
<sequence length="332" mass="34814">MCSCFWQKMDADHGDLGDVVRRGAGGGCGVPPRAGQHVPELAGFPPPERSNDDFGDPFSSFRDPLLHDLGGGAAFFGGADAVPVLGQAPVVGSGGDFSRVLQISSAAKAAAPTVSPPAVFTPSAILSGEMATSPLDQGEFQISSPPSPDMKRRKSQTKKVVCIPAPPASSSRPGGDVIPPDLWAWRKYGQKPIKGSPYPRGYYRCSSSKGCSARKQVERSRSDPNMLVITYTSEHNHPWPTQKNSLAGSTRSQPVRSGATAMRVGSSSNQRPAVGEAAAAAATAAEGLFAGLREMGIAGEEREGPRTGATADRFAMFDWGGNPFGETKNWGL</sequence>
<keyword evidence="11" id="KW-1185">Reference proteome</keyword>
<dbReference type="PANTHER" id="PTHR32096:SF18">
    <property type="entry name" value="DISEASE RESISTANCE PROTEIN RRS1B-RELATED"/>
    <property type="match status" value="1"/>
</dbReference>
<dbReference type="GO" id="GO:0005634">
    <property type="term" value="C:nucleus"/>
    <property type="evidence" value="ECO:0007669"/>
    <property type="project" value="UniProtKB-SubCell"/>
</dbReference>
<comment type="subcellular location">
    <subcellularLocation>
        <location evidence="1">Nucleus</location>
    </subcellularLocation>
</comment>
<evidence type="ECO:0000256" key="1">
    <source>
        <dbReference type="ARBA" id="ARBA00004123"/>
    </source>
</evidence>
<dbReference type="GO" id="GO:0000976">
    <property type="term" value="F:transcription cis-regulatory region binding"/>
    <property type="evidence" value="ECO:0007669"/>
    <property type="project" value="TreeGrafter"/>
</dbReference>
<evidence type="ECO:0000256" key="7">
    <source>
        <dbReference type="ARBA" id="ARBA00060761"/>
    </source>
</evidence>
<dbReference type="GO" id="GO:0003700">
    <property type="term" value="F:DNA-binding transcription factor activity"/>
    <property type="evidence" value="ECO:0007669"/>
    <property type="project" value="InterPro"/>
</dbReference>
<evidence type="ECO:0000313" key="11">
    <source>
        <dbReference type="Proteomes" id="UP000663760"/>
    </source>
</evidence>
<dbReference type="OrthoDB" id="1937086at2759"/>
<dbReference type="EMBL" id="LR746267">
    <property type="protein sequence ID" value="CAA7394108.1"/>
    <property type="molecule type" value="Genomic_DNA"/>
</dbReference>
<dbReference type="AlphaFoldDB" id="A0A7I8KAI3"/>
<protein>
    <recommendedName>
        <fullName evidence="9">WRKY domain-containing protein</fullName>
    </recommendedName>
</protein>
<dbReference type="PANTHER" id="PTHR32096">
    <property type="entry name" value="WRKY TRANSCRIPTION FACTOR 30-RELATED-RELATED"/>
    <property type="match status" value="1"/>
</dbReference>
<dbReference type="Proteomes" id="UP000663760">
    <property type="component" value="Chromosome 4"/>
</dbReference>
<comment type="function">
    <text evidence="6">Transcription factor. Interacts specifically with the W box (5'-(T)TGAC[CT]-3'), a frequently occurring elicitor-responsive cis-acting element.</text>
</comment>
<dbReference type="InterPro" id="IPR003657">
    <property type="entry name" value="WRKY_dom"/>
</dbReference>
<gene>
    <name evidence="10" type="ORF">SI8410_04004769</name>
</gene>
<feature type="domain" description="WRKY" evidence="9">
    <location>
        <begin position="174"/>
        <end position="240"/>
    </location>
</feature>
<evidence type="ECO:0000256" key="5">
    <source>
        <dbReference type="ARBA" id="ARBA00023242"/>
    </source>
</evidence>
<reference evidence="10" key="1">
    <citation type="submission" date="2020-02" db="EMBL/GenBank/DDBJ databases">
        <authorList>
            <person name="Scholz U."/>
            <person name="Mascher M."/>
            <person name="Fiebig A."/>
        </authorList>
    </citation>
    <scope>NUCLEOTIDE SEQUENCE</scope>
</reference>
<organism evidence="10 11">
    <name type="scientific">Spirodela intermedia</name>
    <name type="common">Intermediate duckweed</name>
    <dbReference type="NCBI Taxonomy" id="51605"/>
    <lineage>
        <taxon>Eukaryota</taxon>
        <taxon>Viridiplantae</taxon>
        <taxon>Streptophyta</taxon>
        <taxon>Embryophyta</taxon>
        <taxon>Tracheophyta</taxon>
        <taxon>Spermatophyta</taxon>
        <taxon>Magnoliopsida</taxon>
        <taxon>Liliopsida</taxon>
        <taxon>Araceae</taxon>
        <taxon>Lemnoideae</taxon>
        <taxon>Spirodela</taxon>
    </lineage>
</organism>
<evidence type="ECO:0000256" key="8">
    <source>
        <dbReference type="SAM" id="MobiDB-lite"/>
    </source>
</evidence>